<reference evidence="1" key="1">
    <citation type="journal article" date="2014" name="Int. J. Syst. Evol. Microbiol.">
        <title>Complete genome sequence of Corynebacterium casei LMG S-19264T (=DSM 44701T), isolated from a smear-ripened cheese.</title>
        <authorList>
            <consortium name="US DOE Joint Genome Institute (JGI-PGF)"/>
            <person name="Walter F."/>
            <person name="Albersmeier A."/>
            <person name="Kalinowski J."/>
            <person name="Ruckert C."/>
        </authorList>
    </citation>
    <scope>NUCLEOTIDE SEQUENCE</scope>
    <source>
        <strain evidence="1">CGMCC 1.8984</strain>
    </source>
</reference>
<sequence>MCIPAALSQMSRAEVERIWLPFVPWMLLATGLLPERWRRLGLIVQVSFAIVVRTLLDTRW</sequence>
<dbReference type="Proteomes" id="UP000636956">
    <property type="component" value="Unassembled WGS sequence"/>
</dbReference>
<accession>A0A917PLW0</accession>
<gene>
    <name evidence="1" type="ORF">GCM10011372_23230</name>
</gene>
<evidence type="ECO:0000313" key="1">
    <source>
        <dbReference type="EMBL" id="GGJ84295.1"/>
    </source>
</evidence>
<reference evidence="1" key="2">
    <citation type="submission" date="2020-09" db="EMBL/GenBank/DDBJ databases">
        <authorList>
            <person name="Sun Q."/>
            <person name="Zhou Y."/>
        </authorList>
    </citation>
    <scope>NUCLEOTIDE SEQUENCE</scope>
    <source>
        <strain evidence="1">CGMCC 1.8984</strain>
    </source>
</reference>
<name>A0A917PLW0_9MICO</name>
<protein>
    <submittedName>
        <fullName evidence="1">Uncharacterized protein</fullName>
    </submittedName>
</protein>
<dbReference type="EMBL" id="BMMD01000013">
    <property type="protein sequence ID" value="GGJ84295.1"/>
    <property type="molecule type" value="Genomic_DNA"/>
</dbReference>
<evidence type="ECO:0000313" key="2">
    <source>
        <dbReference type="Proteomes" id="UP000636956"/>
    </source>
</evidence>
<keyword evidence="2" id="KW-1185">Reference proteome</keyword>
<comment type="caution">
    <text evidence="1">The sequence shown here is derived from an EMBL/GenBank/DDBJ whole genome shotgun (WGS) entry which is preliminary data.</text>
</comment>
<proteinExistence type="predicted"/>
<organism evidence="1 2">
    <name type="scientific">Agromyces bauzanensis</name>
    <dbReference type="NCBI Taxonomy" id="1308924"/>
    <lineage>
        <taxon>Bacteria</taxon>
        <taxon>Bacillati</taxon>
        <taxon>Actinomycetota</taxon>
        <taxon>Actinomycetes</taxon>
        <taxon>Micrococcales</taxon>
        <taxon>Microbacteriaceae</taxon>
        <taxon>Agromyces</taxon>
    </lineage>
</organism>
<dbReference type="AlphaFoldDB" id="A0A917PLW0"/>